<gene>
    <name evidence="2" type="ORF">BN946_scf184281.g10</name>
</gene>
<keyword evidence="3" id="KW-1185">Reference proteome</keyword>
<feature type="compositionally biased region" description="Low complexity" evidence="1">
    <location>
        <begin position="254"/>
        <end position="275"/>
    </location>
</feature>
<feature type="compositionally biased region" description="Polar residues" evidence="1">
    <location>
        <begin position="130"/>
        <end position="141"/>
    </location>
</feature>
<feature type="region of interest" description="Disordered" evidence="1">
    <location>
        <begin position="127"/>
        <end position="420"/>
    </location>
</feature>
<dbReference type="Proteomes" id="UP000029665">
    <property type="component" value="Unassembled WGS sequence"/>
</dbReference>
<dbReference type="OrthoDB" id="1431247at2759"/>
<feature type="compositionally biased region" description="Polar residues" evidence="1">
    <location>
        <begin position="307"/>
        <end position="333"/>
    </location>
</feature>
<feature type="region of interest" description="Disordered" evidence="1">
    <location>
        <begin position="1"/>
        <end position="86"/>
    </location>
</feature>
<dbReference type="AlphaFoldDB" id="A0A060SWS8"/>
<dbReference type="OMA" id="IMSDRPL"/>
<evidence type="ECO:0008006" key="4">
    <source>
        <dbReference type="Google" id="ProtNLM"/>
    </source>
</evidence>
<organism evidence="2 3">
    <name type="scientific">Pycnoporus cinnabarinus</name>
    <name type="common">Cinnabar-red polypore</name>
    <name type="synonym">Trametes cinnabarina</name>
    <dbReference type="NCBI Taxonomy" id="5643"/>
    <lineage>
        <taxon>Eukaryota</taxon>
        <taxon>Fungi</taxon>
        <taxon>Dikarya</taxon>
        <taxon>Basidiomycota</taxon>
        <taxon>Agaricomycotina</taxon>
        <taxon>Agaricomycetes</taxon>
        <taxon>Polyporales</taxon>
        <taxon>Polyporaceae</taxon>
        <taxon>Trametes</taxon>
    </lineage>
</organism>
<feature type="compositionally biased region" description="Pro residues" evidence="1">
    <location>
        <begin position="1"/>
        <end position="12"/>
    </location>
</feature>
<feature type="compositionally biased region" description="Polar residues" evidence="1">
    <location>
        <begin position="216"/>
        <end position="229"/>
    </location>
</feature>
<dbReference type="EMBL" id="CCBP010000434">
    <property type="protein sequence ID" value="CDO76963.1"/>
    <property type="molecule type" value="Genomic_DNA"/>
</dbReference>
<evidence type="ECO:0000313" key="2">
    <source>
        <dbReference type="EMBL" id="CDO76963.1"/>
    </source>
</evidence>
<reference evidence="2" key="1">
    <citation type="submission" date="2014-01" db="EMBL/GenBank/DDBJ databases">
        <title>The genome of the white-rot fungus Pycnoporus cinnabarinus: a basidiomycete model with a versatile arsenal for lignocellulosic biomass breakdown.</title>
        <authorList>
            <person name="Levasseur A."/>
            <person name="Lomascolo A."/>
            <person name="Ruiz-Duenas F.J."/>
            <person name="Uzan E."/>
            <person name="Piumi F."/>
            <person name="Kues U."/>
            <person name="Ram A.F.J."/>
            <person name="Murat C."/>
            <person name="Haon M."/>
            <person name="Benoit I."/>
            <person name="Arfi Y."/>
            <person name="Chevret D."/>
            <person name="Drula E."/>
            <person name="Kwon M.J."/>
            <person name="Gouret P."/>
            <person name="Lesage-Meessen L."/>
            <person name="Lombard V."/>
            <person name="Mariette J."/>
            <person name="Noirot C."/>
            <person name="Park J."/>
            <person name="Patyshakuliyeva A."/>
            <person name="Wieneger R.A.B."/>
            <person name="Wosten H.A.B."/>
            <person name="Martin F."/>
            <person name="Coutinho P.M."/>
            <person name="de Vries R."/>
            <person name="Martinez A.T."/>
            <person name="Klopp C."/>
            <person name="Pontarotti P."/>
            <person name="Henrissat B."/>
            <person name="Record E."/>
        </authorList>
    </citation>
    <scope>NUCLEOTIDE SEQUENCE [LARGE SCALE GENOMIC DNA]</scope>
    <source>
        <strain evidence="2">BRFM137</strain>
    </source>
</reference>
<feature type="compositionally biased region" description="Low complexity" evidence="1">
    <location>
        <begin position="32"/>
        <end position="55"/>
    </location>
</feature>
<feature type="region of interest" description="Disordered" evidence="1">
    <location>
        <begin position="457"/>
        <end position="508"/>
    </location>
</feature>
<comment type="caution">
    <text evidence="2">The sequence shown here is derived from an EMBL/GenBank/DDBJ whole genome shotgun (WGS) entry which is preliminary data.</text>
</comment>
<accession>A0A060SWS8</accession>
<proteinExistence type="predicted"/>
<sequence>MPFERLPPPSPSAPARSSGQSRPALTPHDRSSASSSSSSSYSSNSSSSAYTAASSVNPSKSDTTSGGETEKPRSERLASPLEQLSLQDYIHPTPCLRLREPVAQAEDPTTMHAIGPAESTRHALLDREQGATTHTKQPQQQKDMRTSVHTKGQGVPMEANAHKEREAAFPFSSTPHPSSVRPVLPRRTSSYSKRHASFDTPREVPLPYMPHRQPYAPSTSQAQGSSNLLHDSDPAAHLSRHLASVPVFDDHTPESSSSDSTPSSSSSPPTSATDSKTTRGPHPDPMDLSESPAPSTPFHSPRAMQPPRTQSPRVPSSSANTLSLFSRPFSSPDVSRPVQAGILSPRPMRPPGVPDRASTASLPLPAETPFHILSPYPDGTIQEDQEMRSAAPSRPSSSRPSVANQSATSSIPSSSASRQARRSSTLLSDLEHDEFISLVANRIFDRAYSTAARHVDADGSSSIMSDRPLPPPAPPTVLTPPPPPLSTDRGPTAPYEPFLANKPPPQDSYIAVDTKPAEYRLIVHLPGFKRDAM</sequence>
<evidence type="ECO:0000313" key="3">
    <source>
        <dbReference type="Proteomes" id="UP000029665"/>
    </source>
</evidence>
<feature type="compositionally biased region" description="Polar residues" evidence="1">
    <location>
        <begin position="56"/>
        <end position="67"/>
    </location>
</feature>
<protein>
    <recommendedName>
        <fullName evidence="4">SHSP domain-containing protein</fullName>
    </recommendedName>
</protein>
<name>A0A060SWS8_PYCCI</name>
<feature type="compositionally biased region" description="Low complexity" evidence="1">
    <location>
        <begin position="13"/>
        <end position="24"/>
    </location>
</feature>
<feature type="compositionally biased region" description="Low complexity" evidence="1">
    <location>
        <begin position="388"/>
        <end position="420"/>
    </location>
</feature>
<dbReference type="HOGENOM" id="CLU_511039_0_0_1"/>
<evidence type="ECO:0000256" key="1">
    <source>
        <dbReference type="SAM" id="MobiDB-lite"/>
    </source>
</evidence>
<feature type="compositionally biased region" description="Pro residues" evidence="1">
    <location>
        <begin position="468"/>
        <end position="485"/>
    </location>
</feature>